<dbReference type="Proteomes" id="UP000011666">
    <property type="component" value="Unassembled WGS sequence"/>
</dbReference>
<protein>
    <submittedName>
        <fullName evidence="2">Uncharacterized protein</fullName>
    </submittedName>
</protein>
<feature type="compositionally biased region" description="Basic and acidic residues" evidence="1">
    <location>
        <begin position="129"/>
        <end position="138"/>
    </location>
</feature>
<evidence type="ECO:0000313" key="2">
    <source>
        <dbReference type="EMBL" id="GAC70740.1"/>
    </source>
</evidence>
<accession>M0QPX3</accession>
<gene>
    <name evidence="2" type="ORF">GS4_39_00710</name>
</gene>
<feature type="compositionally biased region" description="Low complexity" evidence="1">
    <location>
        <begin position="99"/>
        <end position="114"/>
    </location>
</feature>
<comment type="caution">
    <text evidence="2">The sequence shown here is derived from an EMBL/GenBank/DDBJ whole genome shotgun (WGS) entry which is preliminary data.</text>
</comment>
<name>M0QPX3_9ACTN</name>
<reference evidence="2 3" key="1">
    <citation type="submission" date="2013-01" db="EMBL/GenBank/DDBJ databases">
        <title>Whole genome shotgun sequence of Gordonia soli NBRC 108243.</title>
        <authorList>
            <person name="Isaki-Nakamura S."/>
            <person name="Hosoyama A."/>
            <person name="Tsuchikane K."/>
            <person name="Ando Y."/>
            <person name="Baba S."/>
            <person name="Ohji S."/>
            <person name="Hamada M."/>
            <person name="Tamura T."/>
            <person name="Yamazoe A."/>
            <person name="Yamazaki S."/>
            <person name="Fujita N."/>
        </authorList>
    </citation>
    <scope>NUCLEOTIDE SEQUENCE [LARGE SCALE GENOMIC DNA]</scope>
    <source>
        <strain evidence="2 3">NBRC 108243</strain>
    </source>
</reference>
<dbReference type="RefSeq" id="WP_007625034.1">
    <property type="nucleotide sequence ID" value="NZ_BANX01000039.1"/>
</dbReference>
<sequence>MSSTITEDIVDIHTTIAREYLPQLKAAVDQVEEGVDGALDAVRDLVRTIEAVVHGTVVNAAAPVAVEYQAPVIPPAEQDDTATTPDGDPSGEATGEQLAADAGATTTDVAVDGGEAAAPTEGSDAPVTDETRRSRLRR</sequence>
<organism evidence="2 3">
    <name type="scientific">Gordonia soli NBRC 108243</name>
    <dbReference type="NCBI Taxonomy" id="1223545"/>
    <lineage>
        <taxon>Bacteria</taxon>
        <taxon>Bacillati</taxon>
        <taxon>Actinomycetota</taxon>
        <taxon>Actinomycetes</taxon>
        <taxon>Mycobacteriales</taxon>
        <taxon>Gordoniaceae</taxon>
        <taxon>Gordonia</taxon>
    </lineage>
</organism>
<feature type="region of interest" description="Disordered" evidence="1">
    <location>
        <begin position="71"/>
        <end position="138"/>
    </location>
</feature>
<dbReference type="STRING" id="1223545.GS4_39_00710"/>
<proteinExistence type="predicted"/>
<evidence type="ECO:0000256" key="1">
    <source>
        <dbReference type="SAM" id="MobiDB-lite"/>
    </source>
</evidence>
<evidence type="ECO:0000313" key="3">
    <source>
        <dbReference type="Proteomes" id="UP000011666"/>
    </source>
</evidence>
<dbReference type="AlphaFoldDB" id="M0QPX3"/>
<dbReference type="EMBL" id="BANX01000039">
    <property type="protein sequence ID" value="GAC70740.1"/>
    <property type="molecule type" value="Genomic_DNA"/>
</dbReference>
<keyword evidence="3" id="KW-1185">Reference proteome</keyword>